<dbReference type="GO" id="GO:0004888">
    <property type="term" value="F:transmembrane signaling receptor activity"/>
    <property type="evidence" value="ECO:0007669"/>
    <property type="project" value="TreeGrafter"/>
</dbReference>
<dbReference type="InterPro" id="IPR036179">
    <property type="entry name" value="Ig-like_dom_sf"/>
</dbReference>
<feature type="domain" description="Ig-like" evidence="5">
    <location>
        <begin position="134"/>
        <end position="213"/>
    </location>
</feature>
<dbReference type="GO" id="GO:0007166">
    <property type="term" value="P:cell surface receptor signaling pathway"/>
    <property type="evidence" value="ECO:0007669"/>
    <property type="project" value="TreeGrafter"/>
</dbReference>
<dbReference type="Proteomes" id="UP000677803">
    <property type="component" value="Unassembled WGS sequence"/>
</dbReference>
<evidence type="ECO:0000256" key="2">
    <source>
        <dbReference type="ARBA" id="ARBA00023157"/>
    </source>
</evidence>
<evidence type="ECO:0000313" key="7">
    <source>
        <dbReference type="Proteomes" id="UP000677803"/>
    </source>
</evidence>
<protein>
    <submittedName>
        <fullName evidence="6">(Atlantic silverside) hypothetical protein</fullName>
    </submittedName>
</protein>
<dbReference type="Gene3D" id="2.60.40.10">
    <property type="entry name" value="Immunoglobulins"/>
    <property type="match status" value="6"/>
</dbReference>
<dbReference type="InterPro" id="IPR003598">
    <property type="entry name" value="Ig_sub2"/>
</dbReference>
<keyword evidence="3" id="KW-0472">Membrane</keyword>
<dbReference type="InterPro" id="IPR013783">
    <property type="entry name" value="Ig-like_fold"/>
</dbReference>
<dbReference type="SMART" id="SM00409">
    <property type="entry name" value="IG"/>
    <property type="match status" value="5"/>
</dbReference>
<feature type="domain" description="Ig-like" evidence="5">
    <location>
        <begin position="46"/>
        <end position="123"/>
    </location>
</feature>
<proteinExistence type="predicted"/>
<feature type="domain" description="Ig-like" evidence="5">
    <location>
        <begin position="309"/>
        <end position="390"/>
    </location>
</feature>
<keyword evidence="7" id="KW-1185">Reference proteome</keyword>
<dbReference type="OrthoDB" id="10012075at2759"/>
<dbReference type="AlphaFoldDB" id="A0A8S4BYS2"/>
<dbReference type="EMBL" id="CAJRST010041110">
    <property type="protein sequence ID" value="CAG6021480.1"/>
    <property type="molecule type" value="Genomic_DNA"/>
</dbReference>
<dbReference type="GO" id="GO:0009897">
    <property type="term" value="C:external side of plasma membrane"/>
    <property type="evidence" value="ECO:0007669"/>
    <property type="project" value="TreeGrafter"/>
</dbReference>
<evidence type="ECO:0000313" key="6">
    <source>
        <dbReference type="EMBL" id="CAG6021480.1"/>
    </source>
</evidence>
<name>A0A8S4BYS2_9TELE</name>
<dbReference type="InterPro" id="IPR007110">
    <property type="entry name" value="Ig-like_dom"/>
</dbReference>
<comment type="caution">
    <text evidence="6">The sequence shown here is derived from an EMBL/GenBank/DDBJ whole genome shotgun (WGS) entry which is preliminary data.</text>
</comment>
<dbReference type="GO" id="GO:0006955">
    <property type="term" value="P:immune response"/>
    <property type="evidence" value="ECO:0007669"/>
    <property type="project" value="TreeGrafter"/>
</dbReference>
<dbReference type="SUPFAM" id="SSF48726">
    <property type="entry name" value="Immunoglobulin"/>
    <property type="match status" value="4"/>
</dbReference>
<feature type="domain" description="Ig-like" evidence="5">
    <location>
        <begin position="222"/>
        <end position="296"/>
    </location>
</feature>
<dbReference type="PROSITE" id="PS50835">
    <property type="entry name" value="IG_LIKE"/>
    <property type="match status" value="6"/>
</dbReference>
<dbReference type="InterPro" id="IPR003599">
    <property type="entry name" value="Ig_sub"/>
</dbReference>
<feature type="signal peptide" evidence="4">
    <location>
        <begin position="1"/>
        <end position="18"/>
    </location>
</feature>
<dbReference type="CDD" id="cd00096">
    <property type="entry name" value="Ig"/>
    <property type="match status" value="3"/>
</dbReference>
<evidence type="ECO:0000256" key="4">
    <source>
        <dbReference type="SAM" id="SignalP"/>
    </source>
</evidence>
<gene>
    <name evidence="6" type="ORF">MMEN_LOCUS21685</name>
</gene>
<dbReference type="InterPro" id="IPR050488">
    <property type="entry name" value="Ig_Fc_receptor"/>
</dbReference>
<evidence type="ECO:0000256" key="1">
    <source>
        <dbReference type="ARBA" id="ARBA00022729"/>
    </source>
</evidence>
<keyword evidence="3" id="KW-1133">Transmembrane helix</keyword>
<feature type="domain" description="Ig-like" evidence="5">
    <location>
        <begin position="405"/>
        <end position="486"/>
    </location>
</feature>
<dbReference type="PANTHER" id="PTHR11481">
    <property type="entry name" value="IMMUNOGLOBULIN FC RECEPTOR"/>
    <property type="match status" value="1"/>
</dbReference>
<dbReference type="PANTHER" id="PTHR11481:SF112">
    <property type="entry name" value="FC RECEPTOR-LIKE PROTEIN 4-RELATED"/>
    <property type="match status" value="1"/>
</dbReference>
<sequence>MWLLKVFSLACLTAVCAGQDDSHAVTRTIQENELVTTKPQPDPPTPILQRLTKWSDVFETEELQFRCEVNGTEWTYSWYKNNEKLHEEQSLLTISSVDHTHEGQYSCKTHLKSKGVESESSNTVDVKVYTKPKPTVTRSSDYAMMYPKEPIDFTCKVDVSSEWEYVWYHNGTEISDSSSEKHTIHTIGHPDSGKYHCKAKRGSFYTEASGTINLQVSDPPTPILRRLTKWLDVFKNEELQFGCEVNGAEWTYSWYKNKEKLHEDQSLLTISSVDHTHEGQYSCKAHLKSRVDSEFSNTDDVKVYEIPVPSVRPLTQWLDIFPTEGVQLSCRMQGSSGWKYTWYKNAEKVQVGKTVKIENDGSRLTISSSSTSDRGKYSCFGKLEDRSVISSFSSNLTLYVYDTIPKATIVQNPKASLMHTEDWVSLSCHVNVSSGWDYMWFKDESSLVSSGNTHNISSVVVSDSGSYKCKVKRGNVFKPTQSEAIAIKIEERPQAEIILQTKWLDAFATDSLALKCEVKDENSWNFTWFMENDKLEESTSERHIVTPNNDPEQHPYTCQGVRQGRPFYSKMSAPLKTKNLLLKRRILLSISGLLFFGIIAIFLGCIALKFFRKPAAENELPDENDLFLSMTKTKDSPDGPCPLVEFITEASLKASPKAVEENGEICSETTSLPIILEENQAVMTDTNNATENGCGLVSFKA</sequence>
<keyword evidence="2" id="KW-1015">Disulfide bond</keyword>
<organism evidence="6 7">
    <name type="scientific">Menidia menidia</name>
    <name type="common">Atlantic silverside</name>
    <dbReference type="NCBI Taxonomy" id="238744"/>
    <lineage>
        <taxon>Eukaryota</taxon>
        <taxon>Metazoa</taxon>
        <taxon>Chordata</taxon>
        <taxon>Craniata</taxon>
        <taxon>Vertebrata</taxon>
        <taxon>Euteleostomi</taxon>
        <taxon>Actinopterygii</taxon>
        <taxon>Neopterygii</taxon>
        <taxon>Teleostei</taxon>
        <taxon>Neoteleostei</taxon>
        <taxon>Acanthomorphata</taxon>
        <taxon>Ovalentaria</taxon>
        <taxon>Atherinomorphae</taxon>
        <taxon>Atheriniformes</taxon>
        <taxon>Atherinopsidae</taxon>
        <taxon>Menidiinae</taxon>
        <taxon>Menidia</taxon>
    </lineage>
</organism>
<feature type="chain" id="PRO_5035793688" evidence="4">
    <location>
        <begin position="19"/>
        <end position="701"/>
    </location>
</feature>
<dbReference type="Pfam" id="PF13927">
    <property type="entry name" value="Ig_3"/>
    <property type="match status" value="2"/>
</dbReference>
<evidence type="ECO:0000259" key="5">
    <source>
        <dbReference type="PROSITE" id="PS50835"/>
    </source>
</evidence>
<keyword evidence="1 4" id="KW-0732">Signal</keyword>
<evidence type="ECO:0000256" key="3">
    <source>
        <dbReference type="SAM" id="Phobius"/>
    </source>
</evidence>
<feature type="domain" description="Ig-like" evidence="5">
    <location>
        <begin position="493"/>
        <end position="559"/>
    </location>
</feature>
<reference evidence="6" key="1">
    <citation type="submission" date="2021-05" db="EMBL/GenBank/DDBJ databases">
        <authorList>
            <person name="Tigano A."/>
        </authorList>
    </citation>
    <scope>NUCLEOTIDE SEQUENCE</scope>
</reference>
<dbReference type="SMART" id="SM00408">
    <property type="entry name" value="IGc2"/>
    <property type="match status" value="5"/>
</dbReference>
<keyword evidence="3" id="KW-0812">Transmembrane</keyword>
<dbReference type="Pfam" id="PF13895">
    <property type="entry name" value="Ig_2"/>
    <property type="match status" value="3"/>
</dbReference>
<accession>A0A8S4BYS2</accession>
<feature type="transmembrane region" description="Helical" evidence="3">
    <location>
        <begin position="586"/>
        <end position="608"/>
    </location>
</feature>